<dbReference type="PANTHER" id="PTHR22951">
    <property type="entry name" value="CLATHRIN ASSEMBLY PROTEIN"/>
    <property type="match status" value="1"/>
</dbReference>
<dbReference type="GO" id="GO:0032050">
    <property type="term" value="F:clathrin heavy chain binding"/>
    <property type="evidence" value="ECO:0007669"/>
    <property type="project" value="TreeGrafter"/>
</dbReference>
<organism evidence="10 11">
    <name type="scientific">Rhododendron simsii</name>
    <name type="common">Sims's rhododendron</name>
    <dbReference type="NCBI Taxonomy" id="118357"/>
    <lineage>
        <taxon>Eukaryota</taxon>
        <taxon>Viridiplantae</taxon>
        <taxon>Streptophyta</taxon>
        <taxon>Embryophyta</taxon>
        <taxon>Tracheophyta</taxon>
        <taxon>Spermatophyta</taxon>
        <taxon>Magnoliopsida</taxon>
        <taxon>eudicotyledons</taxon>
        <taxon>Gunneridae</taxon>
        <taxon>Pentapetalae</taxon>
        <taxon>asterids</taxon>
        <taxon>Ericales</taxon>
        <taxon>Ericaceae</taxon>
        <taxon>Ericoideae</taxon>
        <taxon>Rhodoreae</taxon>
        <taxon>Rhododendron</taxon>
    </lineage>
</organism>
<evidence type="ECO:0000313" key="10">
    <source>
        <dbReference type="EMBL" id="KAF7129663.1"/>
    </source>
</evidence>
<dbReference type="SMART" id="SM00273">
    <property type="entry name" value="ENTH"/>
    <property type="match status" value="1"/>
</dbReference>
<dbReference type="InterPro" id="IPR048050">
    <property type="entry name" value="ANTH_N_plant"/>
</dbReference>
<dbReference type="GO" id="GO:0072583">
    <property type="term" value="P:clathrin-dependent endocytosis"/>
    <property type="evidence" value="ECO:0007669"/>
    <property type="project" value="InterPro"/>
</dbReference>
<dbReference type="Proteomes" id="UP000626092">
    <property type="component" value="Unassembled WGS sequence"/>
</dbReference>
<keyword evidence="4" id="KW-0254">Endocytosis</keyword>
<evidence type="ECO:0000256" key="6">
    <source>
        <dbReference type="ARBA" id="ARBA00023136"/>
    </source>
</evidence>
<dbReference type="InterPro" id="IPR045192">
    <property type="entry name" value="AP180-like"/>
</dbReference>
<dbReference type="GO" id="GO:0048268">
    <property type="term" value="P:clathrin coat assembly"/>
    <property type="evidence" value="ECO:0007669"/>
    <property type="project" value="InterPro"/>
</dbReference>
<gene>
    <name evidence="10" type="ORF">RHSIM_Rhsim10G0169700</name>
</gene>
<dbReference type="GO" id="GO:0005794">
    <property type="term" value="C:Golgi apparatus"/>
    <property type="evidence" value="ECO:0007669"/>
    <property type="project" value="UniProtKB-SubCell"/>
</dbReference>
<evidence type="ECO:0000256" key="5">
    <source>
        <dbReference type="ARBA" id="ARBA00023034"/>
    </source>
</evidence>
<dbReference type="InterPro" id="IPR013809">
    <property type="entry name" value="ENTH"/>
</dbReference>
<dbReference type="GO" id="GO:0005905">
    <property type="term" value="C:clathrin-coated pit"/>
    <property type="evidence" value="ECO:0007669"/>
    <property type="project" value="UniProtKB-SubCell"/>
</dbReference>
<dbReference type="Pfam" id="PF07651">
    <property type="entry name" value="ANTH"/>
    <property type="match status" value="1"/>
</dbReference>
<dbReference type="GO" id="GO:0005545">
    <property type="term" value="F:1-phosphatidylinositol binding"/>
    <property type="evidence" value="ECO:0007669"/>
    <property type="project" value="TreeGrafter"/>
</dbReference>
<dbReference type="OrthoDB" id="44015at2759"/>
<evidence type="ECO:0000256" key="4">
    <source>
        <dbReference type="ARBA" id="ARBA00022583"/>
    </source>
</evidence>
<dbReference type="GO" id="GO:0006900">
    <property type="term" value="P:vesicle budding from membrane"/>
    <property type="evidence" value="ECO:0007669"/>
    <property type="project" value="TreeGrafter"/>
</dbReference>
<dbReference type="FunFam" id="1.25.40.90:FF:000035">
    <property type="entry name" value="Putative clathrin assembly protein At4g40080"/>
    <property type="match status" value="1"/>
</dbReference>
<keyword evidence="7" id="KW-0168">Coated pit</keyword>
<dbReference type="InterPro" id="IPR011417">
    <property type="entry name" value="ANTH_dom"/>
</dbReference>
<evidence type="ECO:0000256" key="8">
    <source>
        <dbReference type="ARBA" id="ARBA00023329"/>
    </source>
</evidence>
<dbReference type="InterPro" id="IPR008942">
    <property type="entry name" value="ENTH_VHS"/>
</dbReference>
<dbReference type="AlphaFoldDB" id="A0A834LD70"/>
<sequence length="356" mass="39067">MGKVIRDLIGVIKDKASASKAAILSKPNTLSLRLSVLRVTTHSPSTPPDEKNLAALLALGDSSRATASALIESLMDRLHGTGTAAVALKCLLTIHHVIRRGPFILQDQLSVFPAAGGRNYLNLTGFRDGATPATWVLSAWVRWYARYLETLLSTSRVLGFFLCSTSSTLEKDNQDDRLSSYLNLDLIRDVHSLVALIEETCDAPDSLLVEGNNILYEVTGLVGGDHLSAVNEILSRLGELSQRLNCLSFDESVELTRELKRLEDCRERVEVLFSVKKPLVEGLWGLVGELKNGVGMVNVCRESGKLMSEGRREQGSESARFGDRVVERGNSVRFSSARFGFNKLSLMVFDSVERTA</sequence>
<dbReference type="EMBL" id="WJXA01000010">
    <property type="protein sequence ID" value="KAF7129663.1"/>
    <property type="molecule type" value="Genomic_DNA"/>
</dbReference>
<reference evidence="10" key="1">
    <citation type="submission" date="2019-11" db="EMBL/GenBank/DDBJ databases">
        <authorList>
            <person name="Liu Y."/>
            <person name="Hou J."/>
            <person name="Li T.-Q."/>
            <person name="Guan C.-H."/>
            <person name="Wu X."/>
            <person name="Wu H.-Z."/>
            <person name="Ling F."/>
            <person name="Zhang R."/>
            <person name="Shi X.-G."/>
            <person name="Ren J.-P."/>
            <person name="Chen E.-F."/>
            <person name="Sun J.-M."/>
        </authorList>
    </citation>
    <scope>NUCLEOTIDE SEQUENCE</scope>
    <source>
        <strain evidence="10">Adult_tree_wgs_1</strain>
        <tissue evidence="10">Leaves</tissue>
    </source>
</reference>
<evidence type="ECO:0000256" key="7">
    <source>
        <dbReference type="ARBA" id="ARBA00023176"/>
    </source>
</evidence>
<protein>
    <recommendedName>
        <fullName evidence="9">ENTH domain-containing protein</fullName>
    </recommendedName>
</protein>
<dbReference type="SUPFAM" id="SSF48464">
    <property type="entry name" value="ENTH/VHS domain"/>
    <property type="match status" value="1"/>
</dbReference>
<keyword evidence="11" id="KW-1185">Reference proteome</keyword>
<dbReference type="GO" id="GO:0000149">
    <property type="term" value="F:SNARE binding"/>
    <property type="evidence" value="ECO:0007669"/>
    <property type="project" value="TreeGrafter"/>
</dbReference>
<proteinExistence type="predicted"/>
<keyword evidence="8" id="KW-0968">Cytoplasmic vesicle</keyword>
<keyword evidence="6" id="KW-0472">Membrane</keyword>
<evidence type="ECO:0000256" key="2">
    <source>
        <dbReference type="ARBA" id="ARBA00004555"/>
    </source>
</evidence>
<feature type="domain" description="ENTH" evidence="9">
    <location>
        <begin position="24"/>
        <end position="162"/>
    </location>
</feature>
<dbReference type="Gene3D" id="1.25.40.90">
    <property type="match status" value="1"/>
</dbReference>
<dbReference type="CDD" id="cd16987">
    <property type="entry name" value="ANTH_N_AP180_plant"/>
    <property type="match status" value="1"/>
</dbReference>
<comment type="subcellular location">
    <subcellularLocation>
        <location evidence="1">Cytoplasmic vesicle</location>
        <location evidence="1">Clathrin-coated vesicle</location>
    </subcellularLocation>
    <subcellularLocation>
        <location evidence="2">Golgi apparatus</location>
    </subcellularLocation>
    <subcellularLocation>
        <location evidence="3">Membrane</location>
        <location evidence="3">Clathrin-coated pit</location>
    </subcellularLocation>
</comment>
<evidence type="ECO:0000259" key="9">
    <source>
        <dbReference type="PROSITE" id="PS50942"/>
    </source>
</evidence>
<evidence type="ECO:0000256" key="1">
    <source>
        <dbReference type="ARBA" id="ARBA00004132"/>
    </source>
</evidence>
<dbReference type="PANTHER" id="PTHR22951:SF76">
    <property type="entry name" value="OS09G0468150 PROTEIN"/>
    <property type="match status" value="1"/>
</dbReference>
<dbReference type="GO" id="GO:0030136">
    <property type="term" value="C:clathrin-coated vesicle"/>
    <property type="evidence" value="ECO:0007669"/>
    <property type="project" value="UniProtKB-SubCell"/>
</dbReference>
<keyword evidence="5" id="KW-0333">Golgi apparatus</keyword>
<comment type="caution">
    <text evidence="10">The sequence shown here is derived from an EMBL/GenBank/DDBJ whole genome shotgun (WGS) entry which is preliminary data.</text>
</comment>
<evidence type="ECO:0000313" key="11">
    <source>
        <dbReference type="Proteomes" id="UP000626092"/>
    </source>
</evidence>
<name>A0A834LD70_RHOSS</name>
<dbReference type="GO" id="GO:0005546">
    <property type="term" value="F:phosphatidylinositol-4,5-bisphosphate binding"/>
    <property type="evidence" value="ECO:0007669"/>
    <property type="project" value="TreeGrafter"/>
</dbReference>
<evidence type="ECO:0000256" key="3">
    <source>
        <dbReference type="ARBA" id="ARBA00004600"/>
    </source>
</evidence>
<accession>A0A834LD70</accession>
<dbReference type="PROSITE" id="PS50942">
    <property type="entry name" value="ENTH"/>
    <property type="match status" value="1"/>
</dbReference>